<sequence>MKNILFDFISKYISLTEEEKNVIVSLDIFFSLKKGTTLLKAGQRSNESYFVLKGCIRTYYVVEGDEKTTAFYTEMDALTPPCVTSKTPSDYYVSCVEDSILLVSNAEMEVEINSKFPKFDIMCKLLAEELLAKQRIDFDEFKNSSPEQRYLNLIQKRPDLLQRVPQHQLASYLGIKPQSLSRLRARITEKDKG</sequence>
<dbReference type="KEGG" id="senf:GJR95_32420"/>
<organism evidence="2 3">
    <name type="scientific">Spirosoma endbachense</name>
    <dbReference type="NCBI Taxonomy" id="2666025"/>
    <lineage>
        <taxon>Bacteria</taxon>
        <taxon>Pseudomonadati</taxon>
        <taxon>Bacteroidota</taxon>
        <taxon>Cytophagia</taxon>
        <taxon>Cytophagales</taxon>
        <taxon>Cytophagaceae</taxon>
        <taxon>Spirosoma</taxon>
    </lineage>
</organism>
<keyword evidence="3" id="KW-1185">Reference proteome</keyword>
<evidence type="ECO:0000259" key="1">
    <source>
        <dbReference type="Pfam" id="PF00027"/>
    </source>
</evidence>
<protein>
    <submittedName>
        <fullName evidence="2">Cyclic nucleotide-binding domain-containing protein</fullName>
    </submittedName>
</protein>
<feature type="domain" description="Cyclic nucleotide-binding" evidence="1">
    <location>
        <begin position="31"/>
        <end position="105"/>
    </location>
</feature>
<proteinExistence type="predicted"/>
<reference evidence="2 3" key="1">
    <citation type="submission" date="2019-11" db="EMBL/GenBank/DDBJ databases">
        <title>Spirosoma endbachense sp. nov., isolated from a natural salt meadow.</title>
        <authorList>
            <person name="Rojas J."/>
            <person name="Ambika Manirajan B."/>
            <person name="Ratering S."/>
            <person name="Suarez C."/>
            <person name="Geissler-Plaum R."/>
            <person name="Schnell S."/>
        </authorList>
    </citation>
    <scope>NUCLEOTIDE SEQUENCE [LARGE SCALE GENOMIC DNA]</scope>
    <source>
        <strain evidence="2 3">I-24</strain>
    </source>
</reference>
<dbReference type="InterPro" id="IPR018490">
    <property type="entry name" value="cNMP-bd_dom_sf"/>
</dbReference>
<dbReference type="CDD" id="cd00038">
    <property type="entry name" value="CAP_ED"/>
    <property type="match status" value="1"/>
</dbReference>
<accession>A0A6P1W1X9</accession>
<dbReference type="InterPro" id="IPR000595">
    <property type="entry name" value="cNMP-bd_dom"/>
</dbReference>
<dbReference type="SUPFAM" id="SSF51206">
    <property type="entry name" value="cAMP-binding domain-like"/>
    <property type="match status" value="1"/>
</dbReference>
<dbReference type="Gene3D" id="2.60.120.10">
    <property type="entry name" value="Jelly Rolls"/>
    <property type="match status" value="1"/>
</dbReference>
<dbReference type="EMBL" id="CP045997">
    <property type="protein sequence ID" value="QHV99431.1"/>
    <property type="molecule type" value="Genomic_DNA"/>
</dbReference>
<dbReference type="AlphaFoldDB" id="A0A6P1W1X9"/>
<dbReference type="InterPro" id="IPR014710">
    <property type="entry name" value="RmlC-like_jellyroll"/>
</dbReference>
<evidence type="ECO:0000313" key="3">
    <source>
        <dbReference type="Proteomes" id="UP000464577"/>
    </source>
</evidence>
<dbReference type="Proteomes" id="UP000464577">
    <property type="component" value="Chromosome"/>
</dbReference>
<dbReference type="RefSeq" id="WP_162389832.1">
    <property type="nucleotide sequence ID" value="NZ_CP045997.1"/>
</dbReference>
<evidence type="ECO:0000313" key="2">
    <source>
        <dbReference type="EMBL" id="QHV99431.1"/>
    </source>
</evidence>
<name>A0A6P1W1X9_9BACT</name>
<dbReference type="Pfam" id="PF00027">
    <property type="entry name" value="cNMP_binding"/>
    <property type="match status" value="1"/>
</dbReference>
<gene>
    <name evidence="2" type="ORF">GJR95_32420</name>
</gene>